<dbReference type="Proteomes" id="UP000051757">
    <property type="component" value="Unassembled WGS sequence"/>
</dbReference>
<comment type="caution">
    <text evidence="1">The sequence shown here is derived from an EMBL/GenBank/DDBJ whole genome shotgun (WGS) entry which is preliminary data.</text>
</comment>
<organism evidence="1 2">
    <name type="scientific">Stenotrophomonas beteli</name>
    <dbReference type="NCBI Taxonomy" id="3384461"/>
    <lineage>
        <taxon>Bacteria</taxon>
        <taxon>Pseudomonadati</taxon>
        <taxon>Pseudomonadota</taxon>
        <taxon>Gammaproteobacteria</taxon>
        <taxon>Lysobacterales</taxon>
        <taxon>Lysobacteraceae</taxon>
        <taxon>Stenotrophomonas</taxon>
        <taxon>Stenotrophomonas maltophilia group</taxon>
    </lineage>
</organism>
<gene>
    <name evidence="1" type="ORF">ARC23_04670</name>
</gene>
<dbReference type="EMBL" id="LLXV01000013">
    <property type="protein sequence ID" value="KRG52793.1"/>
    <property type="molecule type" value="Genomic_DNA"/>
</dbReference>
<accession>A0A0R0B6U0</accession>
<evidence type="ECO:0000313" key="1">
    <source>
        <dbReference type="EMBL" id="KRG52793.1"/>
    </source>
</evidence>
<protein>
    <recommendedName>
        <fullName evidence="3">PAAR domain-containing protein</fullName>
    </recommendedName>
</protein>
<evidence type="ECO:0008006" key="3">
    <source>
        <dbReference type="Google" id="ProtNLM"/>
    </source>
</evidence>
<evidence type="ECO:0000313" key="2">
    <source>
        <dbReference type="Proteomes" id="UP000051757"/>
    </source>
</evidence>
<name>A0A0R0B6U0_9GAMM</name>
<dbReference type="CDD" id="cd14744">
    <property type="entry name" value="PAAR_CT_2"/>
    <property type="match status" value="1"/>
</dbReference>
<dbReference type="AlphaFoldDB" id="A0A0R0B6U0"/>
<dbReference type="InterPro" id="IPR008727">
    <property type="entry name" value="PAAR_motif"/>
</dbReference>
<dbReference type="Gene3D" id="2.60.200.60">
    <property type="match status" value="1"/>
</dbReference>
<keyword evidence="2" id="KW-1185">Reference proteome</keyword>
<sequence length="140" mass="13782">MARTLIVVGDATTGGGRVITGSPVTDIEGMAVARVGDKATCPQHQCVATIVSGDITLTFEGQPVARHGDRLSCGCSLMSGKQSRVHVDTGGGGGAADGASHAAAASDLAALPVVPQAGKPPVCEACLLAASRSGATFLGR</sequence>
<reference evidence="1 2" key="1">
    <citation type="journal article" date="2016" name="Front. Microbiol.">
        <title>Genome Sequence of Type Strains of Genus Stenotrophomonas.</title>
        <authorList>
            <person name="Patil P.P."/>
            <person name="Midha S."/>
            <person name="Kumar S."/>
            <person name="Patil P.B."/>
        </authorList>
    </citation>
    <scope>NUCLEOTIDE SEQUENCE [LARGE SCALE GENOMIC DNA]</scope>
    <source>
        <strain evidence="1 2">LMG 978</strain>
    </source>
</reference>
<proteinExistence type="predicted"/>
<dbReference type="Pfam" id="PF05488">
    <property type="entry name" value="PAAR_motif"/>
    <property type="match status" value="1"/>
</dbReference>
<dbReference type="OrthoDB" id="9204728at2"/>